<dbReference type="Proteomes" id="UP000037122">
    <property type="component" value="Unassembled WGS sequence"/>
</dbReference>
<dbReference type="EMBL" id="LGST01000013">
    <property type="protein sequence ID" value="KNE01364.1"/>
    <property type="molecule type" value="Genomic_DNA"/>
</dbReference>
<sequence length="135" mass="15575">MILNVNAARKKQILTGEIKGLFDRASYMKVWSFGTVWRVHPAHCHHYLEHLQSKESFFCENIMRFELCKHSLSESQNYNEISIALFYWCYKAGFGQVHGCHTYFAAILQSTDPRNISSSCSDTKQIGQGLSDNYL</sequence>
<gene>
    <name evidence="1" type="ORF">QG37_01679</name>
</gene>
<organism evidence="1 2">
    <name type="scientific">Candidozyma auris</name>
    <name type="common">Yeast</name>
    <name type="synonym">Candida auris</name>
    <dbReference type="NCBI Taxonomy" id="498019"/>
    <lineage>
        <taxon>Eukaryota</taxon>
        <taxon>Fungi</taxon>
        <taxon>Dikarya</taxon>
        <taxon>Ascomycota</taxon>
        <taxon>Saccharomycotina</taxon>
        <taxon>Pichiomycetes</taxon>
        <taxon>Metschnikowiaceae</taxon>
        <taxon>Candidozyma</taxon>
    </lineage>
</organism>
<reference evidence="2" key="1">
    <citation type="journal article" date="2015" name="BMC Genomics">
        <title>Draft genome of a commonly misdiagnosed multidrug resistant pathogen Candida auris.</title>
        <authorList>
            <person name="Chatterjee S."/>
            <person name="Alampalli S.V."/>
            <person name="Nageshan R.K."/>
            <person name="Chettiar S.T."/>
            <person name="Joshi S."/>
            <person name="Tatu U.S."/>
        </authorList>
    </citation>
    <scope>NUCLEOTIDE SEQUENCE [LARGE SCALE GENOMIC DNA]</scope>
    <source>
        <strain evidence="2">6684</strain>
    </source>
</reference>
<dbReference type="AlphaFoldDB" id="A0A0L0P4Y5"/>
<protein>
    <submittedName>
        <fullName evidence="1">Uncharacterized protein</fullName>
    </submittedName>
</protein>
<name>A0A0L0P4Y5_CANAR</name>
<comment type="caution">
    <text evidence="1">The sequence shown here is derived from an EMBL/GenBank/DDBJ whole genome shotgun (WGS) entry which is preliminary data.</text>
</comment>
<evidence type="ECO:0000313" key="2">
    <source>
        <dbReference type="Proteomes" id="UP000037122"/>
    </source>
</evidence>
<accession>A0A0L0P4Y5</accession>
<proteinExistence type="predicted"/>
<evidence type="ECO:0000313" key="1">
    <source>
        <dbReference type="EMBL" id="KNE01364.1"/>
    </source>
</evidence>
<dbReference type="VEuPathDB" id="FungiDB:QG37_01679"/>